<dbReference type="InterPro" id="IPR046341">
    <property type="entry name" value="SET_dom_sf"/>
</dbReference>
<dbReference type="SUPFAM" id="SSF48452">
    <property type="entry name" value="TPR-like"/>
    <property type="match status" value="1"/>
</dbReference>
<dbReference type="InterPro" id="IPR011990">
    <property type="entry name" value="TPR-like_helical_dom_sf"/>
</dbReference>
<sequence length="748" mass="83703">MGLEQRHNGYEDSGTDTSNPTHPTLNTIDFNLQIGVEEILTDVDPDVSLEFLQKAEAHSGKPPPTRISREVLVSTHNDYVEQQQKSGQQNGPRMVKKVVLALSYPPSVKSVMGLSPMRLDELLVENHHEDKYLVLRTIVQPYPGAGTITIVEDQHGSVDKIALYNQGNSTILQSIPEGSVVLVKEPYYRFSGDNDFMLCVDHPSDIVLLRPGPDDALIPEPFRAVPEFETATDWKAAGDRAFISKNLPLAVANYTRALELVPEKDTSFRVDVLLKRAGINLSLKCFDGALSDALSSRGGSSDWKSHLIAGKATYELTDFLNSKQHFESALALKPEAANIRKEYERCEARLEEEKGNYDLADMTANVTSKNIHINRASFLARTQVKDSPHHGRGLFATEDIKAGEMIFAERATSVPNEFNPEHNAAAAYSQLVELCADNPTIHKKVLDLHGGSYKRTGQEGTLVDGRPVIDVFLLESIRRKNCFSGAQVSAQAANPEWNMWKQGMSRGLWMYSAYANHACLPNANRSFIGDMLIATATVDIPAGTEITHIYLPPKAAYLHRMPQFRRSWGFVCSCALCAGESGSSTEQHQKRNTVLAEIEALIRRKRPTKFYPDATIRQVEKLANKLSSLHEKEIYDDLSLPRLMLVWPTMWLVEVWHTRKQWNKVVKWGSEVFRNFGFVEPVREGRLWMYKDTQAVTTFEVIRALKWSAEAYTALGEDALGRDCLDAARTGLKTMVGFVTDDTFAAFK</sequence>
<dbReference type="Proteomes" id="UP000070054">
    <property type="component" value="Unassembled WGS sequence"/>
</dbReference>
<evidence type="ECO:0000313" key="3">
    <source>
        <dbReference type="EMBL" id="KXH44409.1"/>
    </source>
</evidence>
<feature type="compositionally biased region" description="Basic and acidic residues" evidence="1">
    <location>
        <begin position="1"/>
        <end position="10"/>
    </location>
</feature>
<feature type="compositionally biased region" description="Polar residues" evidence="1">
    <location>
        <begin position="15"/>
        <end position="24"/>
    </location>
</feature>
<dbReference type="PANTHER" id="PTHR47643">
    <property type="entry name" value="TPR DOMAIN PROTEIN (AFU_ORTHOLOGUE AFUA_5G12710)"/>
    <property type="match status" value="1"/>
</dbReference>
<gene>
    <name evidence="3" type="ORF">CNYM01_07270</name>
</gene>
<organism evidence="3 4">
    <name type="scientific">Colletotrichum nymphaeae SA-01</name>
    <dbReference type="NCBI Taxonomy" id="1460502"/>
    <lineage>
        <taxon>Eukaryota</taxon>
        <taxon>Fungi</taxon>
        <taxon>Dikarya</taxon>
        <taxon>Ascomycota</taxon>
        <taxon>Pezizomycotina</taxon>
        <taxon>Sordariomycetes</taxon>
        <taxon>Hypocreomycetidae</taxon>
        <taxon>Glomerellales</taxon>
        <taxon>Glomerellaceae</taxon>
        <taxon>Colletotrichum</taxon>
        <taxon>Colletotrichum acutatum species complex</taxon>
    </lineage>
</organism>
<dbReference type="AlphaFoldDB" id="A0A135T8J1"/>
<dbReference type="CDD" id="cd20071">
    <property type="entry name" value="SET_SMYD"/>
    <property type="match status" value="1"/>
</dbReference>
<dbReference type="PROSITE" id="PS50280">
    <property type="entry name" value="SET"/>
    <property type="match status" value="1"/>
</dbReference>
<dbReference type="OrthoDB" id="1028014at2759"/>
<evidence type="ECO:0000313" key="4">
    <source>
        <dbReference type="Proteomes" id="UP000070054"/>
    </source>
</evidence>
<proteinExistence type="predicted"/>
<keyword evidence="4" id="KW-1185">Reference proteome</keyword>
<feature type="domain" description="SET" evidence="2">
    <location>
        <begin position="380"/>
        <end position="551"/>
    </location>
</feature>
<reference evidence="3 4" key="1">
    <citation type="submission" date="2014-02" db="EMBL/GenBank/DDBJ databases">
        <title>The genome sequence of Colletotrichum nymphaeae SA-01.</title>
        <authorList>
            <person name="Baroncelli R."/>
            <person name="Thon M.R."/>
        </authorList>
    </citation>
    <scope>NUCLEOTIDE SEQUENCE [LARGE SCALE GENOMIC DNA]</scope>
    <source>
        <strain evidence="3 4">SA-01</strain>
    </source>
</reference>
<accession>A0A135T8J1</accession>
<name>A0A135T8J1_9PEZI</name>
<dbReference type="Gene3D" id="1.25.40.10">
    <property type="entry name" value="Tetratricopeptide repeat domain"/>
    <property type="match status" value="1"/>
</dbReference>
<dbReference type="InterPro" id="IPR053209">
    <property type="entry name" value="Gramillin-biosynth_MTr"/>
</dbReference>
<dbReference type="PANTHER" id="PTHR47643:SF2">
    <property type="entry name" value="TPR DOMAIN PROTEIN (AFU_ORTHOLOGUE AFUA_5G12710)"/>
    <property type="match status" value="1"/>
</dbReference>
<dbReference type="EMBL" id="JEMN01001205">
    <property type="protein sequence ID" value="KXH44409.1"/>
    <property type="molecule type" value="Genomic_DNA"/>
</dbReference>
<dbReference type="SUPFAM" id="SSF82199">
    <property type="entry name" value="SET domain"/>
    <property type="match status" value="1"/>
</dbReference>
<feature type="region of interest" description="Disordered" evidence="1">
    <location>
        <begin position="1"/>
        <end position="24"/>
    </location>
</feature>
<dbReference type="SMART" id="SM00317">
    <property type="entry name" value="SET"/>
    <property type="match status" value="1"/>
</dbReference>
<dbReference type="Pfam" id="PF00856">
    <property type="entry name" value="SET"/>
    <property type="match status" value="1"/>
</dbReference>
<evidence type="ECO:0000256" key="1">
    <source>
        <dbReference type="SAM" id="MobiDB-lite"/>
    </source>
</evidence>
<comment type="caution">
    <text evidence="3">The sequence shown here is derived from an EMBL/GenBank/DDBJ whole genome shotgun (WGS) entry which is preliminary data.</text>
</comment>
<dbReference type="Gene3D" id="2.170.270.10">
    <property type="entry name" value="SET domain"/>
    <property type="match status" value="1"/>
</dbReference>
<protein>
    <submittedName>
        <fullName evidence="3">TPR domain-containing protein</fullName>
    </submittedName>
</protein>
<evidence type="ECO:0000259" key="2">
    <source>
        <dbReference type="PROSITE" id="PS50280"/>
    </source>
</evidence>
<dbReference type="InterPro" id="IPR001214">
    <property type="entry name" value="SET_dom"/>
</dbReference>